<accession>A0A4S3J9D0</accession>
<keyword evidence="4" id="KW-1185">Reference proteome</keyword>
<keyword evidence="1" id="KW-0812">Transmembrane</keyword>
<evidence type="ECO:0000313" key="3">
    <source>
        <dbReference type="EMBL" id="THC91636.1"/>
    </source>
</evidence>
<keyword evidence="1" id="KW-0472">Membrane</keyword>
<name>A0A4S3J9D0_9EURO</name>
<feature type="transmembrane region" description="Helical" evidence="1">
    <location>
        <begin position="75"/>
        <end position="95"/>
    </location>
</feature>
<dbReference type="VEuPathDB" id="FungiDB:EYZ11_008903"/>
<dbReference type="Proteomes" id="UP000308092">
    <property type="component" value="Unassembled WGS sequence"/>
</dbReference>
<organism evidence="3 4">
    <name type="scientific">Aspergillus tanneri</name>
    <dbReference type="NCBI Taxonomy" id="1220188"/>
    <lineage>
        <taxon>Eukaryota</taxon>
        <taxon>Fungi</taxon>
        <taxon>Dikarya</taxon>
        <taxon>Ascomycota</taxon>
        <taxon>Pezizomycotina</taxon>
        <taxon>Eurotiomycetes</taxon>
        <taxon>Eurotiomycetidae</taxon>
        <taxon>Eurotiales</taxon>
        <taxon>Aspergillaceae</taxon>
        <taxon>Aspergillus</taxon>
        <taxon>Aspergillus subgen. Circumdati</taxon>
    </lineage>
</organism>
<dbReference type="AlphaFoldDB" id="A0A4S3J9D0"/>
<dbReference type="Pfam" id="PF23584">
    <property type="entry name" value="DUF7136"/>
    <property type="match status" value="1"/>
</dbReference>
<evidence type="ECO:0000256" key="1">
    <source>
        <dbReference type="SAM" id="Phobius"/>
    </source>
</evidence>
<protein>
    <recommendedName>
        <fullName evidence="2">DUF7136 domain-containing protein</fullName>
    </recommendedName>
</protein>
<reference evidence="3 4" key="1">
    <citation type="submission" date="2019-03" db="EMBL/GenBank/DDBJ databases">
        <title>The genome sequence of a newly discovered highly antifungal drug resistant Aspergillus species, Aspergillus tanneri NIH 1004.</title>
        <authorList>
            <person name="Mounaud S."/>
            <person name="Singh I."/>
            <person name="Joardar V."/>
            <person name="Pakala S."/>
            <person name="Pakala S."/>
            <person name="Venepally P."/>
            <person name="Hoover J."/>
            <person name="Nierman W."/>
            <person name="Chung J."/>
            <person name="Losada L."/>
        </authorList>
    </citation>
    <scope>NUCLEOTIDE SEQUENCE [LARGE SCALE GENOMIC DNA]</scope>
    <source>
        <strain evidence="3 4">NIH1004</strain>
    </source>
</reference>
<sequence length="122" mass="13123">MQVPMWVEWSGGDYTNDTCAVVASSTPTPTPDPCRVNIDSTIVASMSASLKARLCNGLNPPADCLEDDESAAQQLAVFGVSCLLAAFGTLGFFLIRPGSRTSTAPTKDMYMLWDDIEIHVTF</sequence>
<proteinExistence type="predicted"/>
<keyword evidence="1" id="KW-1133">Transmembrane helix</keyword>
<feature type="domain" description="DUF7136" evidence="2">
    <location>
        <begin position="3"/>
        <end position="64"/>
    </location>
</feature>
<gene>
    <name evidence="3" type="ORF">EYZ11_008903</name>
</gene>
<dbReference type="InterPro" id="IPR055560">
    <property type="entry name" value="DUF7136"/>
</dbReference>
<evidence type="ECO:0000313" key="4">
    <source>
        <dbReference type="Proteomes" id="UP000308092"/>
    </source>
</evidence>
<evidence type="ECO:0000259" key="2">
    <source>
        <dbReference type="Pfam" id="PF23584"/>
    </source>
</evidence>
<comment type="caution">
    <text evidence="3">The sequence shown here is derived from an EMBL/GenBank/DDBJ whole genome shotgun (WGS) entry which is preliminary data.</text>
</comment>
<dbReference type="EMBL" id="SOSA01000397">
    <property type="protein sequence ID" value="THC91636.1"/>
    <property type="molecule type" value="Genomic_DNA"/>
</dbReference>